<reference evidence="6 7" key="2">
    <citation type="submission" date="2020-01" db="EMBL/GenBank/DDBJ databases">
        <title>Clostridiaceae sp. nov. isolated from the gut of human by culturomics.</title>
        <authorList>
            <person name="Chang Y."/>
        </authorList>
    </citation>
    <scope>NUCLEOTIDE SEQUENCE [LARGE SCALE GENOMIC DNA]</scope>
    <source>
        <strain evidence="6 7">DONG20-135</strain>
    </source>
</reference>
<name>A0A6N8U769_9FIRM</name>
<dbReference type="Gene3D" id="3.40.50.300">
    <property type="entry name" value="P-loop containing nucleotide triphosphate hydrolases"/>
    <property type="match status" value="1"/>
</dbReference>
<dbReference type="InterPro" id="IPR027417">
    <property type="entry name" value="P-loop_NTPase"/>
</dbReference>
<dbReference type="SUPFAM" id="SSF52540">
    <property type="entry name" value="P-loop containing nucleoside triphosphate hydrolases"/>
    <property type="match status" value="1"/>
</dbReference>
<comment type="caution">
    <text evidence="6">The sequence shown here is derived from an EMBL/GenBank/DDBJ whole genome shotgun (WGS) entry which is preliminary data.</text>
</comment>
<dbReference type="AlphaFoldDB" id="A0A6N8U769"/>
<evidence type="ECO:0000259" key="5">
    <source>
        <dbReference type="PROSITE" id="PS50893"/>
    </source>
</evidence>
<dbReference type="PROSITE" id="PS00211">
    <property type="entry name" value="ABC_TRANSPORTER_1"/>
    <property type="match status" value="1"/>
</dbReference>
<dbReference type="PANTHER" id="PTHR42781">
    <property type="entry name" value="SPERMIDINE/PUTRESCINE IMPORT ATP-BINDING PROTEIN POTA"/>
    <property type="match status" value="1"/>
</dbReference>
<evidence type="ECO:0000313" key="7">
    <source>
        <dbReference type="Proteomes" id="UP000434036"/>
    </source>
</evidence>
<dbReference type="InterPro" id="IPR003439">
    <property type="entry name" value="ABC_transporter-like_ATP-bd"/>
</dbReference>
<proteinExistence type="predicted"/>
<dbReference type="GO" id="GO:0016887">
    <property type="term" value="F:ATP hydrolysis activity"/>
    <property type="evidence" value="ECO:0007669"/>
    <property type="project" value="InterPro"/>
</dbReference>
<protein>
    <recommendedName>
        <fullName evidence="4">ABC-type quaternary amine transporter</fullName>
        <ecNumber evidence="4">7.6.2.9</ecNumber>
    </recommendedName>
</protein>
<dbReference type="SMART" id="SM00382">
    <property type="entry name" value="AAA"/>
    <property type="match status" value="1"/>
</dbReference>
<dbReference type="InterPro" id="IPR050093">
    <property type="entry name" value="ABC_SmlMolc_Importer"/>
</dbReference>
<organism evidence="6 7">
    <name type="scientific">Copranaerobaculum intestinale</name>
    <dbReference type="NCBI Taxonomy" id="2692629"/>
    <lineage>
        <taxon>Bacteria</taxon>
        <taxon>Bacillati</taxon>
        <taxon>Bacillota</taxon>
        <taxon>Erysipelotrichia</taxon>
        <taxon>Erysipelotrichales</taxon>
        <taxon>Erysipelotrichaceae</taxon>
        <taxon>Copranaerobaculum</taxon>
    </lineage>
</organism>
<dbReference type="PROSITE" id="PS50893">
    <property type="entry name" value="ABC_TRANSPORTER_2"/>
    <property type="match status" value="1"/>
</dbReference>
<dbReference type="InterPro" id="IPR003593">
    <property type="entry name" value="AAA+_ATPase"/>
</dbReference>
<dbReference type="GO" id="GO:0015418">
    <property type="term" value="F:ABC-type quaternary ammonium compound transporting activity"/>
    <property type="evidence" value="ECO:0007669"/>
    <property type="project" value="UniProtKB-EC"/>
</dbReference>
<dbReference type="FunFam" id="3.40.50.300:FF:000425">
    <property type="entry name" value="Probable ABC transporter, ATP-binding subunit"/>
    <property type="match status" value="1"/>
</dbReference>
<keyword evidence="7" id="KW-1185">Reference proteome</keyword>
<dbReference type="EMBL" id="WUUQ01000001">
    <property type="protein sequence ID" value="MXQ72553.1"/>
    <property type="molecule type" value="Genomic_DNA"/>
</dbReference>
<sequence>MSEIILEHIQKQYDGKPVLNDLSLTIRSCERVSVIGGSGSGKTTMLKLINGLIVPDRGRVYIDQEDIQTKDMNKLRQSIGYVIQSIGLFPHMNIYDNISYVLRLRGYESDIIRQRVHELVKIVHLDAAMLKRFPDELSGGQKQRVGIARALASDPGVVLMDEAFGAVDEITRHSLQEELLRIHSEAPFTMLFVTHDIREALYLGERVIVMRDGGIDQFDTPQQIKAAPATPFVRQLLSYL</sequence>
<keyword evidence="2" id="KW-0547">Nucleotide-binding</keyword>
<keyword evidence="3 6" id="KW-0067">ATP-binding</keyword>
<dbReference type="PANTHER" id="PTHR42781:SF4">
    <property type="entry name" value="SPERMIDINE_PUTRESCINE IMPORT ATP-BINDING PROTEIN POTA"/>
    <property type="match status" value="1"/>
</dbReference>
<dbReference type="EC" id="7.6.2.9" evidence="4"/>
<evidence type="ECO:0000256" key="2">
    <source>
        <dbReference type="ARBA" id="ARBA00022741"/>
    </source>
</evidence>
<evidence type="ECO:0000256" key="1">
    <source>
        <dbReference type="ARBA" id="ARBA00022448"/>
    </source>
</evidence>
<dbReference type="RefSeq" id="WP_160624044.1">
    <property type="nucleotide sequence ID" value="NZ_WUUQ01000001.1"/>
</dbReference>
<accession>A0A6N8U769</accession>
<reference evidence="6 7" key="1">
    <citation type="submission" date="2019-12" db="EMBL/GenBank/DDBJ databases">
        <authorList>
            <person name="Yang R."/>
        </authorList>
    </citation>
    <scope>NUCLEOTIDE SEQUENCE [LARGE SCALE GENOMIC DNA]</scope>
    <source>
        <strain evidence="6 7">DONG20-135</strain>
    </source>
</reference>
<dbReference type="InterPro" id="IPR017871">
    <property type="entry name" value="ABC_transporter-like_CS"/>
</dbReference>
<dbReference type="Pfam" id="PF00005">
    <property type="entry name" value="ABC_tran"/>
    <property type="match status" value="1"/>
</dbReference>
<dbReference type="GO" id="GO:0005524">
    <property type="term" value="F:ATP binding"/>
    <property type="evidence" value="ECO:0007669"/>
    <property type="project" value="UniProtKB-KW"/>
</dbReference>
<feature type="domain" description="ABC transporter" evidence="5">
    <location>
        <begin position="4"/>
        <end position="237"/>
    </location>
</feature>
<gene>
    <name evidence="6" type="ORF">GSF08_01165</name>
</gene>
<evidence type="ECO:0000313" key="6">
    <source>
        <dbReference type="EMBL" id="MXQ72553.1"/>
    </source>
</evidence>
<keyword evidence="1" id="KW-0813">Transport</keyword>
<evidence type="ECO:0000256" key="3">
    <source>
        <dbReference type="ARBA" id="ARBA00022840"/>
    </source>
</evidence>
<dbReference type="Proteomes" id="UP000434036">
    <property type="component" value="Unassembled WGS sequence"/>
</dbReference>
<evidence type="ECO:0000256" key="4">
    <source>
        <dbReference type="ARBA" id="ARBA00066388"/>
    </source>
</evidence>